<protein>
    <submittedName>
        <fullName evidence="1">Uncharacterized protein</fullName>
    </submittedName>
</protein>
<organism evidence="1">
    <name type="scientific">marine sediment metagenome</name>
    <dbReference type="NCBI Taxonomy" id="412755"/>
    <lineage>
        <taxon>unclassified sequences</taxon>
        <taxon>metagenomes</taxon>
        <taxon>ecological metagenomes</taxon>
    </lineage>
</organism>
<comment type="caution">
    <text evidence="1">The sequence shown here is derived from an EMBL/GenBank/DDBJ whole genome shotgun (WGS) entry which is preliminary data.</text>
</comment>
<dbReference type="AlphaFoldDB" id="A0A0F9GZ55"/>
<proteinExistence type="predicted"/>
<feature type="non-terminal residue" evidence="1">
    <location>
        <position position="164"/>
    </location>
</feature>
<evidence type="ECO:0000313" key="1">
    <source>
        <dbReference type="EMBL" id="KKL95966.1"/>
    </source>
</evidence>
<gene>
    <name evidence="1" type="ORF">LCGC14_1849170</name>
</gene>
<accession>A0A0F9GZ55</accession>
<sequence length="164" mass="18422">MTNLKTDNFLDLYMLQAGLWNTPKQWHFWSAVSLLASSVGNNFYVNITGEPLYPNLYVFLIGLSGAGKGDAINMAAKFVGNLEQDPLIAKHKTRNMTKQGIMDRLRSLEPETPTALHHGCRMWLLTEELADAMPAGPMAMDFIKYVTGLYVSDNDESWDMTRTS</sequence>
<reference evidence="1" key="1">
    <citation type="journal article" date="2015" name="Nature">
        <title>Complex archaea that bridge the gap between prokaryotes and eukaryotes.</title>
        <authorList>
            <person name="Spang A."/>
            <person name="Saw J.H."/>
            <person name="Jorgensen S.L."/>
            <person name="Zaremba-Niedzwiedzka K."/>
            <person name="Martijn J."/>
            <person name="Lind A.E."/>
            <person name="van Eijk R."/>
            <person name="Schleper C."/>
            <person name="Guy L."/>
            <person name="Ettema T.J."/>
        </authorList>
    </citation>
    <scope>NUCLEOTIDE SEQUENCE</scope>
</reference>
<dbReference type="EMBL" id="LAZR01018552">
    <property type="protein sequence ID" value="KKL95966.1"/>
    <property type="molecule type" value="Genomic_DNA"/>
</dbReference>
<name>A0A0F9GZ55_9ZZZZ</name>